<evidence type="ECO:0000313" key="6">
    <source>
        <dbReference type="EMBL" id="KAK9281808.1"/>
    </source>
</evidence>
<dbReference type="GO" id="GO:0005634">
    <property type="term" value="C:nucleus"/>
    <property type="evidence" value="ECO:0007669"/>
    <property type="project" value="UniProtKB-SubCell"/>
</dbReference>
<comment type="subcellular location">
    <subcellularLocation>
        <location evidence="1">Nucleus</location>
    </subcellularLocation>
</comment>
<organism evidence="6 7">
    <name type="scientific">Liquidambar formosana</name>
    <name type="common">Formosan gum</name>
    <dbReference type="NCBI Taxonomy" id="63359"/>
    <lineage>
        <taxon>Eukaryota</taxon>
        <taxon>Viridiplantae</taxon>
        <taxon>Streptophyta</taxon>
        <taxon>Embryophyta</taxon>
        <taxon>Tracheophyta</taxon>
        <taxon>Spermatophyta</taxon>
        <taxon>Magnoliopsida</taxon>
        <taxon>eudicotyledons</taxon>
        <taxon>Gunneridae</taxon>
        <taxon>Pentapetalae</taxon>
        <taxon>Saxifragales</taxon>
        <taxon>Altingiaceae</taxon>
        <taxon>Liquidambar</taxon>
    </lineage>
</organism>
<dbReference type="PROSITE" id="PS50090">
    <property type="entry name" value="MYB_LIKE"/>
    <property type="match status" value="1"/>
</dbReference>
<dbReference type="InterPro" id="IPR017930">
    <property type="entry name" value="Myb_dom"/>
</dbReference>
<evidence type="ECO:0000256" key="1">
    <source>
        <dbReference type="ARBA" id="ARBA00004123"/>
    </source>
</evidence>
<proteinExistence type="predicted"/>
<sequence>MKLLHGIIQHLTRGRGCGAESNQQLLIQSYVCVFELHVVDFPWKQLVGVEGNDEAKLDESGVDKTSSASPSPSPRQIADPVVYKLVRVQGDGRLVPATDEEVMEVEDLLEGDKSEIRIVADDRQTVGCTSNDGSSSKNPLLDGSEGLLQSENAVVDGEKLNARLEYIEEMLQKVKQEERLRLACGSPDHSSAYMIVDWQCSDQHDKLHAFDKKLQSKIPLQETVPSSTPGLIDGHINQSGSVGECSKPLDGPVESVSSASAVCTSSKPDFSKLKGEICLDNLSIRELHETFKATFGRDTTVKDKQWLKRRIAMGLTNSCDVSTSSFIFRNNKLVKKGEEESCKSVDGTFAKDSVVGAVNDSCRDSPVSHNSEMEDRQIVSGKRLENPSMEYDCGSDDLLTEQRAAKRVRKPTRRYIEELSEVESREYSGRLLSSAKNYGQDQTSPKSRVMPVRNVSSDGRAVVTRLDSLGGSGVQVPYVSRVRRSRPRKNVMSLMRFHPSGTGMAAKLVKKALGVRNSQRDNESGGEVLIARSASQHFQQPLTTAPGKDALSGTGMVELEQKVELKHTDSSGDTSDDNIVTVPTAKGGMRRKHHRAWTLGEVMKLVDGVSMYGAGRWSEIKRLAFASISYRTSVDLKDKWRNLLRASFAQTPPEKGMNSRKHASMPIPASILLRVRELAKMHAQVPPNLSSSKLASCGGRSVYETRSGYL</sequence>
<dbReference type="CDD" id="cd11660">
    <property type="entry name" value="SANT_TRF"/>
    <property type="match status" value="1"/>
</dbReference>
<dbReference type="PROSITE" id="PS51294">
    <property type="entry name" value="HTH_MYB"/>
    <property type="match status" value="1"/>
</dbReference>
<dbReference type="SUPFAM" id="SSF46689">
    <property type="entry name" value="Homeodomain-like"/>
    <property type="match status" value="1"/>
</dbReference>
<dbReference type="InterPro" id="IPR009057">
    <property type="entry name" value="Homeodomain-like_sf"/>
</dbReference>
<keyword evidence="2" id="KW-0539">Nucleus</keyword>
<dbReference type="EMBL" id="JBBPBK010000007">
    <property type="protein sequence ID" value="KAK9281808.1"/>
    <property type="molecule type" value="Genomic_DNA"/>
</dbReference>
<feature type="domain" description="HTH myb-type" evidence="5">
    <location>
        <begin position="589"/>
        <end position="648"/>
    </location>
</feature>
<dbReference type="InterPro" id="IPR001005">
    <property type="entry name" value="SANT/Myb"/>
</dbReference>
<accession>A0AAP0RPG2</accession>
<feature type="region of interest" description="Disordered" evidence="3">
    <location>
        <begin position="57"/>
        <end position="76"/>
    </location>
</feature>
<protein>
    <submittedName>
        <fullName evidence="6">Uncharacterized protein</fullName>
    </submittedName>
</protein>
<evidence type="ECO:0000256" key="3">
    <source>
        <dbReference type="SAM" id="MobiDB-lite"/>
    </source>
</evidence>
<comment type="caution">
    <text evidence="6">The sequence shown here is derived from an EMBL/GenBank/DDBJ whole genome shotgun (WGS) entry which is preliminary data.</text>
</comment>
<keyword evidence="7" id="KW-1185">Reference proteome</keyword>
<evidence type="ECO:0000313" key="7">
    <source>
        <dbReference type="Proteomes" id="UP001415857"/>
    </source>
</evidence>
<dbReference type="Gene3D" id="1.10.246.220">
    <property type="match status" value="1"/>
</dbReference>
<dbReference type="PANTHER" id="PTHR47122:SF4">
    <property type="entry name" value="TRF-LIKE 3"/>
    <property type="match status" value="1"/>
</dbReference>
<dbReference type="AlphaFoldDB" id="A0AAP0RPG2"/>
<evidence type="ECO:0000256" key="2">
    <source>
        <dbReference type="ARBA" id="ARBA00023242"/>
    </source>
</evidence>
<evidence type="ECO:0000259" key="4">
    <source>
        <dbReference type="PROSITE" id="PS50090"/>
    </source>
</evidence>
<dbReference type="Proteomes" id="UP001415857">
    <property type="component" value="Unassembled WGS sequence"/>
</dbReference>
<dbReference type="Pfam" id="PF00249">
    <property type="entry name" value="Myb_DNA-binding"/>
    <property type="match status" value="1"/>
</dbReference>
<reference evidence="6 7" key="1">
    <citation type="journal article" date="2024" name="Plant J.">
        <title>Genome sequences and population genomics reveal climatic adaptation and genomic divergence between two closely related sweetgum species.</title>
        <authorList>
            <person name="Xu W.Q."/>
            <person name="Ren C.Q."/>
            <person name="Zhang X.Y."/>
            <person name="Comes H.P."/>
            <person name="Liu X.H."/>
            <person name="Li Y.G."/>
            <person name="Kettle C.J."/>
            <person name="Jalonen R."/>
            <person name="Gaisberger H."/>
            <person name="Ma Y.Z."/>
            <person name="Qiu Y.X."/>
        </authorList>
    </citation>
    <scope>NUCLEOTIDE SEQUENCE [LARGE SCALE GENOMIC DNA]</scope>
    <source>
        <strain evidence="6">Hangzhou</strain>
    </source>
</reference>
<feature type="domain" description="Myb-like" evidence="4">
    <location>
        <begin position="597"/>
        <end position="644"/>
    </location>
</feature>
<evidence type="ECO:0000259" key="5">
    <source>
        <dbReference type="PROSITE" id="PS51294"/>
    </source>
</evidence>
<name>A0AAP0RPG2_LIQFO</name>
<dbReference type="PANTHER" id="PTHR47122">
    <property type="entry name" value="MYB-LIKE DNA-BINDING DOMAIN CONTAINING PROTEIN, EXPRESSED"/>
    <property type="match status" value="1"/>
</dbReference>
<dbReference type="SMART" id="SM00717">
    <property type="entry name" value="SANT"/>
    <property type="match status" value="1"/>
</dbReference>
<gene>
    <name evidence="6" type="ORF">L1049_004714</name>
</gene>